<dbReference type="GO" id="GO:0005829">
    <property type="term" value="C:cytosol"/>
    <property type="evidence" value="ECO:0007669"/>
    <property type="project" value="TreeGrafter"/>
</dbReference>
<dbReference type="Gene3D" id="3.30.1330.40">
    <property type="entry name" value="RutC-like"/>
    <property type="match status" value="1"/>
</dbReference>
<dbReference type="FunFam" id="3.30.1330.40:FF:000001">
    <property type="entry name" value="L-PSP family endoribonuclease"/>
    <property type="match status" value="1"/>
</dbReference>
<dbReference type="GO" id="GO:0019239">
    <property type="term" value="F:deaminase activity"/>
    <property type="evidence" value="ECO:0007669"/>
    <property type="project" value="TreeGrafter"/>
</dbReference>
<dbReference type="PANTHER" id="PTHR11803">
    <property type="entry name" value="2-IMINOBUTANOATE/2-IMINOPROPANOATE DEAMINASE RIDA"/>
    <property type="match status" value="1"/>
</dbReference>
<feature type="signal peptide" evidence="2">
    <location>
        <begin position="1"/>
        <end position="23"/>
    </location>
</feature>
<dbReference type="AlphaFoldDB" id="A0A6J4JYU0"/>
<protein>
    <submittedName>
        <fullName evidence="3">RidA/YER057c/UK114 superfamily protein</fullName>
    </submittedName>
</protein>
<accession>A0A6J4JYU0</accession>
<dbReference type="EMBL" id="CADCTU010000028">
    <property type="protein sequence ID" value="CAA9291153.1"/>
    <property type="molecule type" value="Genomic_DNA"/>
</dbReference>
<dbReference type="SUPFAM" id="SSF55298">
    <property type="entry name" value="YjgF-like"/>
    <property type="match status" value="1"/>
</dbReference>
<evidence type="ECO:0000256" key="2">
    <source>
        <dbReference type="SAM" id="SignalP"/>
    </source>
</evidence>
<gene>
    <name evidence="3" type="ORF">AVDCRST_MAG11-123</name>
</gene>
<organism evidence="3">
    <name type="scientific">uncultured Gemmatimonadaceae bacterium</name>
    <dbReference type="NCBI Taxonomy" id="246130"/>
    <lineage>
        <taxon>Bacteria</taxon>
        <taxon>Pseudomonadati</taxon>
        <taxon>Gemmatimonadota</taxon>
        <taxon>Gemmatimonadia</taxon>
        <taxon>Gemmatimonadales</taxon>
        <taxon>Gemmatimonadaceae</taxon>
        <taxon>environmental samples</taxon>
    </lineage>
</organism>
<keyword evidence="2" id="KW-0732">Signal</keyword>
<sequence>MCRTLVFLLGVVGAGLGCAPARRAPEFLAAPAGPVRPFSPAVRANGFLFLSGQLGTGGDGRLVPGGIQPETRQAMENVRAVLARAGSSLDRVVKCTVYLADMREWGAMNEVYVTFFAPGRRPARSAAGASGLALGARVEIECLAAE</sequence>
<reference evidence="3" key="1">
    <citation type="submission" date="2020-02" db="EMBL/GenBank/DDBJ databases">
        <authorList>
            <person name="Meier V. D."/>
        </authorList>
    </citation>
    <scope>NUCLEOTIDE SEQUENCE</scope>
    <source>
        <strain evidence="3">AVDCRST_MAG11</strain>
    </source>
</reference>
<dbReference type="PROSITE" id="PS51257">
    <property type="entry name" value="PROKAR_LIPOPROTEIN"/>
    <property type="match status" value="1"/>
</dbReference>
<dbReference type="CDD" id="cd00448">
    <property type="entry name" value="YjgF_YER057c_UK114_family"/>
    <property type="match status" value="1"/>
</dbReference>
<dbReference type="PANTHER" id="PTHR11803:SF39">
    <property type="entry name" value="2-IMINOBUTANOATE_2-IMINOPROPANOATE DEAMINASE"/>
    <property type="match status" value="1"/>
</dbReference>
<proteinExistence type="inferred from homology"/>
<name>A0A6J4JYU0_9BACT</name>
<evidence type="ECO:0000313" key="3">
    <source>
        <dbReference type="EMBL" id="CAA9291153.1"/>
    </source>
</evidence>
<dbReference type="InterPro" id="IPR006175">
    <property type="entry name" value="YjgF/YER057c/UK114"/>
</dbReference>
<dbReference type="InterPro" id="IPR035959">
    <property type="entry name" value="RutC-like_sf"/>
</dbReference>
<dbReference type="Pfam" id="PF01042">
    <property type="entry name" value="Ribonuc_L-PSP"/>
    <property type="match status" value="1"/>
</dbReference>
<feature type="chain" id="PRO_5026889918" evidence="2">
    <location>
        <begin position="24"/>
        <end position="146"/>
    </location>
</feature>
<evidence type="ECO:0000256" key="1">
    <source>
        <dbReference type="ARBA" id="ARBA00010552"/>
    </source>
</evidence>
<comment type="similarity">
    <text evidence="1">Belongs to the RutC family.</text>
</comment>